<dbReference type="CDD" id="cd00112">
    <property type="entry name" value="LDLa"/>
    <property type="match status" value="1"/>
</dbReference>
<dbReference type="EMBL" id="OV170222">
    <property type="protein sequence ID" value="CAH0720618.1"/>
    <property type="molecule type" value="Genomic_DNA"/>
</dbReference>
<comment type="caution">
    <text evidence="2">Lacks conserved residue(s) required for the propagation of feature annotation.</text>
</comment>
<proteinExistence type="predicted"/>
<dbReference type="Gene3D" id="4.10.400.10">
    <property type="entry name" value="Low-density Lipoprotein Receptor"/>
    <property type="match status" value="1"/>
</dbReference>
<protein>
    <submittedName>
        <fullName evidence="3">Uncharacterized protein</fullName>
    </submittedName>
</protein>
<organism evidence="3 4">
    <name type="scientific">Brenthis ino</name>
    <name type="common">lesser marbled fritillary</name>
    <dbReference type="NCBI Taxonomy" id="405034"/>
    <lineage>
        <taxon>Eukaryota</taxon>
        <taxon>Metazoa</taxon>
        <taxon>Ecdysozoa</taxon>
        <taxon>Arthropoda</taxon>
        <taxon>Hexapoda</taxon>
        <taxon>Insecta</taxon>
        <taxon>Pterygota</taxon>
        <taxon>Neoptera</taxon>
        <taxon>Endopterygota</taxon>
        <taxon>Lepidoptera</taxon>
        <taxon>Glossata</taxon>
        <taxon>Ditrysia</taxon>
        <taxon>Papilionoidea</taxon>
        <taxon>Nymphalidae</taxon>
        <taxon>Heliconiinae</taxon>
        <taxon>Argynnini</taxon>
        <taxon>Brenthis</taxon>
    </lineage>
</organism>
<dbReference type="Proteomes" id="UP000838878">
    <property type="component" value="Chromosome 2"/>
</dbReference>
<feature type="disulfide bond" evidence="2">
    <location>
        <begin position="64"/>
        <end position="76"/>
    </location>
</feature>
<reference evidence="3" key="1">
    <citation type="submission" date="2021-12" db="EMBL/GenBank/DDBJ databases">
        <authorList>
            <person name="Martin H S."/>
        </authorList>
    </citation>
    <scope>NUCLEOTIDE SEQUENCE</scope>
</reference>
<name>A0A8J9UI20_9NEOP</name>
<evidence type="ECO:0000256" key="1">
    <source>
        <dbReference type="ARBA" id="ARBA00023157"/>
    </source>
</evidence>
<dbReference type="InterPro" id="IPR023415">
    <property type="entry name" value="LDLR_class-A_CS"/>
</dbReference>
<sequence>MNVIKDIDVKAIIIGIIITTTINIIDGDVVSEIPRTVYQKDSPGYKDIIEPEPLPVLHANDSKCRISEYQCFNKKCIPINRFCDGSNDCGDASDEPRHCTRCNKTYYGDIGRTYELELHRPREDLVPYVCLLTITAAGGIHGDLVQGFVGLFNHSPYHNDYNIVEYNNVNTNSTFELN</sequence>
<feature type="non-terminal residue" evidence="3">
    <location>
        <position position="178"/>
    </location>
</feature>
<dbReference type="PROSITE" id="PS50068">
    <property type="entry name" value="LDLRA_2"/>
    <property type="match status" value="1"/>
</dbReference>
<evidence type="ECO:0000313" key="3">
    <source>
        <dbReference type="EMBL" id="CAH0720618.1"/>
    </source>
</evidence>
<dbReference type="SUPFAM" id="SSF57424">
    <property type="entry name" value="LDL receptor-like module"/>
    <property type="match status" value="1"/>
</dbReference>
<dbReference type="SMART" id="SM00192">
    <property type="entry name" value="LDLa"/>
    <property type="match status" value="1"/>
</dbReference>
<evidence type="ECO:0000313" key="4">
    <source>
        <dbReference type="Proteomes" id="UP000838878"/>
    </source>
</evidence>
<keyword evidence="4" id="KW-1185">Reference proteome</keyword>
<dbReference type="OrthoDB" id="19606at2759"/>
<dbReference type="InterPro" id="IPR002172">
    <property type="entry name" value="LDrepeatLR_classA_rpt"/>
</dbReference>
<dbReference type="Pfam" id="PF00057">
    <property type="entry name" value="Ldl_recept_a"/>
    <property type="match status" value="1"/>
</dbReference>
<keyword evidence="1 2" id="KW-1015">Disulfide bond</keyword>
<dbReference type="PROSITE" id="PS01209">
    <property type="entry name" value="LDLRA_1"/>
    <property type="match status" value="1"/>
</dbReference>
<gene>
    <name evidence="3" type="ORF">BINO364_LOCUS6829</name>
</gene>
<dbReference type="InterPro" id="IPR036055">
    <property type="entry name" value="LDL_receptor-like_sf"/>
</dbReference>
<evidence type="ECO:0000256" key="2">
    <source>
        <dbReference type="PROSITE-ProRule" id="PRU00124"/>
    </source>
</evidence>
<accession>A0A8J9UI20</accession>
<dbReference type="AlphaFoldDB" id="A0A8J9UI20"/>
<feature type="disulfide bond" evidence="2">
    <location>
        <begin position="71"/>
        <end position="89"/>
    </location>
</feature>